<feature type="domain" description="RING-type" evidence="3">
    <location>
        <begin position="395"/>
        <end position="432"/>
    </location>
</feature>
<evidence type="ECO:0000313" key="5">
    <source>
        <dbReference type="Proteomes" id="UP001497744"/>
    </source>
</evidence>
<feature type="transmembrane region" description="Helical" evidence="2">
    <location>
        <begin position="35"/>
        <end position="56"/>
    </location>
</feature>
<protein>
    <submittedName>
        <fullName evidence="4">E3 ubiquitin-protein ligase, putative</fullName>
    </submittedName>
</protein>
<dbReference type="RefSeq" id="XP_067717808.1">
    <property type="nucleotide sequence ID" value="XM_067861707.1"/>
</dbReference>
<evidence type="ECO:0000256" key="1">
    <source>
        <dbReference type="PROSITE-ProRule" id="PRU00175"/>
    </source>
</evidence>
<dbReference type="EMBL" id="BPLF01000005">
    <property type="protein sequence ID" value="GIX65739.1"/>
    <property type="molecule type" value="Genomic_DNA"/>
</dbReference>
<dbReference type="SMART" id="SM00184">
    <property type="entry name" value="RING"/>
    <property type="match status" value="1"/>
</dbReference>
<keyword evidence="2" id="KW-0472">Membrane</keyword>
<dbReference type="InterPro" id="IPR001841">
    <property type="entry name" value="Znf_RING"/>
</dbReference>
<dbReference type="AlphaFoldDB" id="A0AAV4M060"/>
<comment type="caution">
    <text evidence="4">The sequence shown here is derived from an EMBL/GenBank/DDBJ whole genome shotgun (WGS) entry which is preliminary data.</text>
</comment>
<evidence type="ECO:0000259" key="3">
    <source>
        <dbReference type="PROSITE" id="PS50089"/>
    </source>
</evidence>
<dbReference type="PANTHER" id="PTHR22996">
    <property type="entry name" value="MAHOGUNIN"/>
    <property type="match status" value="1"/>
</dbReference>
<sequence>MEDHVLQNFDWSCYYNPARSRFLDGREGVFWSNGFNNIICASVICGLCWWALRLWYDFASINHVKMHLRTLTRVMYLKDMAAFMGDLMLLTKEHFNSIMKLQNNVAPLPIARIRMPGTLIARTLRLQTGPIAAPPLLPPESAEVTSEAEDAQLAACLDGLEVSFTMDCNRTTFVSAHWGVPISVMQGICVDNRTIIDLLPTSTFSVRRFLRSLCRPYYGDGIRDLLDAPEDPPVDPFYGADWRHGRFSVLAYSEKLCSSEVVCVDAGTGVTCTVSPPLKTVDVGAEQRSIWEVLLSGSYGGEEIIPLVLVLYSPRTHDARVFSEGSVESYQGIAQLTLVSFRGSIRPPASSVRRSAGLISLSVDSVRQVSFSNDFRRPQEQRDMFGMGDEVDTECLICLANRMDTVLLPCGHASFCYGCLQSLRSQRCPVCRGAFTSYIRFPLEGVQTPGGV</sequence>
<dbReference type="GeneID" id="94197220"/>
<dbReference type="SUPFAM" id="SSF57850">
    <property type="entry name" value="RING/U-box"/>
    <property type="match status" value="1"/>
</dbReference>
<keyword evidence="2" id="KW-0812">Transmembrane</keyword>
<keyword evidence="2" id="KW-1133">Transmembrane helix</keyword>
<dbReference type="GO" id="GO:0061630">
    <property type="term" value="F:ubiquitin protein ligase activity"/>
    <property type="evidence" value="ECO:0007669"/>
    <property type="project" value="UniProtKB-EC"/>
</dbReference>
<keyword evidence="1" id="KW-0479">Metal-binding</keyword>
<keyword evidence="5" id="KW-1185">Reference proteome</keyword>
<dbReference type="PANTHER" id="PTHR22996:SF0">
    <property type="entry name" value="RE60872P-RELATED"/>
    <property type="match status" value="1"/>
</dbReference>
<keyword evidence="1" id="KW-0863">Zinc-finger</keyword>
<dbReference type="InterPro" id="IPR045194">
    <property type="entry name" value="MGRN1/RNF157-like"/>
</dbReference>
<dbReference type="GO" id="GO:0016567">
    <property type="term" value="P:protein ubiquitination"/>
    <property type="evidence" value="ECO:0007669"/>
    <property type="project" value="TreeGrafter"/>
</dbReference>
<dbReference type="Gene3D" id="3.30.40.10">
    <property type="entry name" value="Zinc/RING finger domain, C3HC4 (zinc finger)"/>
    <property type="match status" value="1"/>
</dbReference>
<evidence type="ECO:0000313" key="4">
    <source>
        <dbReference type="EMBL" id="GIX65739.1"/>
    </source>
</evidence>
<evidence type="ECO:0000256" key="2">
    <source>
        <dbReference type="SAM" id="Phobius"/>
    </source>
</evidence>
<accession>A0AAV4M060</accession>
<proteinExistence type="predicted"/>
<keyword evidence="1" id="KW-0862">Zinc</keyword>
<reference evidence="4 5" key="1">
    <citation type="submission" date="2021-06" db="EMBL/GenBank/DDBJ databases">
        <title>Genome sequence of Babesia caballi.</title>
        <authorList>
            <person name="Yamagishi J."/>
            <person name="Kidaka T."/>
            <person name="Ochi A."/>
        </authorList>
    </citation>
    <scope>NUCLEOTIDE SEQUENCE [LARGE SCALE GENOMIC DNA]</scope>
    <source>
        <strain evidence="4">USDA-D6B2</strain>
    </source>
</reference>
<dbReference type="Pfam" id="PF13920">
    <property type="entry name" value="zf-C3HC4_3"/>
    <property type="match status" value="1"/>
</dbReference>
<name>A0AAV4M060_BABCB</name>
<dbReference type="PROSITE" id="PS50089">
    <property type="entry name" value="ZF_RING_2"/>
    <property type="match status" value="1"/>
</dbReference>
<gene>
    <name evidence="4" type="ORF">BcabD6B2_51740</name>
</gene>
<dbReference type="GO" id="GO:0005737">
    <property type="term" value="C:cytoplasm"/>
    <property type="evidence" value="ECO:0007669"/>
    <property type="project" value="TreeGrafter"/>
</dbReference>
<dbReference type="GO" id="GO:0008270">
    <property type="term" value="F:zinc ion binding"/>
    <property type="evidence" value="ECO:0007669"/>
    <property type="project" value="UniProtKB-KW"/>
</dbReference>
<organism evidence="4 5">
    <name type="scientific">Babesia caballi</name>
    <dbReference type="NCBI Taxonomy" id="5871"/>
    <lineage>
        <taxon>Eukaryota</taxon>
        <taxon>Sar</taxon>
        <taxon>Alveolata</taxon>
        <taxon>Apicomplexa</taxon>
        <taxon>Aconoidasida</taxon>
        <taxon>Piroplasmida</taxon>
        <taxon>Babesiidae</taxon>
        <taxon>Babesia</taxon>
    </lineage>
</organism>
<dbReference type="InterPro" id="IPR013083">
    <property type="entry name" value="Znf_RING/FYVE/PHD"/>
</dbReference>
<dbReference type="Proteomes" id="UP001497744">
    <property type="component" value="Unassembled WGS sequence"/>
</dbReference>